<organism evidence="2 3">
    <name type="scientific">Halogranum gelatinilyticum</name>
    <dbReference type="NCBI Taxonomy" id="660521"/>
    <lineage>
        <taxon>Archaea</taxon>
        <taxon>Methanobacteriati</taxon>
        <taxon>Methanobacteriota</taxon>
        <taxon>Stenosarchaea group</taxon>
        <taxon>Halobacteria</taxon>
        <taxon>Halobacteriales</taxon>
        <taxon>Haloferacaceae</taxon>
    </lineage>
</organism>
<keyword evidence="1" id="KW-0472">Membrane</keyword>
<proteinExistence type="predicted"/>
<evidence type="ECO:0000256" key="1">
    <source>
        <dbReference type="SAM" id="Phobius"/>
    </source>
</evidence>
<gene>
    <name evidence="2" type="ORF">SAMN04487949_2033</name>
</gene>
<dbReference type="STRING" id="660521.SAMN04487949_2033"/>
<sequence length="117" mass="11878">MSATPNRQTPSWRQLLFGLLAVGCLVATGLALVRGGSPVRLLVVVSLTGYALVTLAYSFVGRGVYASRVLAVPLGVVGVVALLLGAPTDLPVVLVLVGVGSLVDLLWDPTGVLADAG</sequence>
<evidence type="ECO:0000313" key="2">
    <source>
        <dbReference type="EMBL" id="SDM54799.1"/>
    </source>
</evidence>
<protein>
    <submittedName>
        <fullName evidence="2">Uncharacterized protein</fullName>
    </submittedName>
</protein>
<dbReference type="AlphaFoldDB" id="A0A1G9U490"/>
<dbReference type="RefSeq" id="WP_244509975.1">
    <property type="nucleotide sequence ID" value="NZ_FNHL01000002.1"/>
</dbReference>
<evidence type="ECO:0000313" key="3">
    <source>
        <dbReference type="Proteomes" id="UP000199451"/>
    </source>
</evidence>
<feature type="transmembrane region" description="Helical" evidence="1">
    <location>
        <begin position="41"/>
        <end position="60"/>
    </location>
</feature>
<keyword evidence="3" id="KW-1185">Reference proteome</keyword>
<dbReference type="EMBL" id="FNHL01000002">
    <property type="protein sequence ID" value="SDM54799.1"/>
    <property type="molecule type" value="Genomic_DNA"/>
</dbReference>
<accession>A0A1G9U490</accession>
<reference evidence="3" key="1">
    <citation type="submission" date="2016-10" db="EMBL/GenBank/DDBJ databases">
        <authorList>
            <person name="Varghese N."/>
            <person name="Submissions S."/>
        </authorList>
    </citation>
    <scope>NUCLEOTIDE SEQUENCE [LARGE SCALE GENOMIC DNA]</scope>
    <source>
        <strain evidence="3">CGMCC 1.10119</strain>
    </source>
</reference>
<name>A0A1G9U490_9EURY</name>
<dbReference type="PROSITE" id="PS51257">
    <property type="entry name" value="PROKAR_LIPOPROTEIN"/>
    <property type="match status" value="1"/>
</dbReference>
<dbReference type="Proteomes" id="UP000199451">
    <property type="component" value="Unassembled WGS sequence"/>
</dbReference>
<keyword evidence="1" id="KW-0812">Transmembrane</keyword>
<keyword evidence="1" id="KW-1133">Transmembrane helix</keyword>